<dbReference type="PROSITE" id="PS50929">
    <property type="entry name" value="ABC_TM1F"/>
    <property type="match status" value="2"/>
</dbReference>
<dbReference type="Gene3D" id="3.40.50.300">
    <property type="entry name" value="P-loop containing nucleotide triphosphate hydrolases"/>
    <property type="match status" value="2"/>
</dbReference>
<feature type="transmembrane region" description="Helical" evidence="11">
    <location>
        <begin position="633"/>
        <end position="654"/>
    </location>
</feature>
<keyword evidence="8 11" id="KW-0472">Membrane</keyword>
<dbReference type="InterPro" id="IPR011527">
    <property type="entry name" value="ABC1_TM_dom"/>
</dbReference>
<feature type="transmembrane region" description="Helical" evidence="11">
    <location>
        <begin position="25"/>
        <end position="49"/>
    </location>
</feature>
<feature type="transmembrane region" description="Helical" evidence="11">
    <location>
        <begin position="162"/>
        <end position="178"/>
    </location>
</feature>
<evidence type="ECO:0000256" key="8">
    <source>
        <dbReference type="ARBA" id="ARBA00023136"/>
    </source>
</evidence>
<evidence type="ECO:0000313" key="15">
    <source>
        <dbReference type="Proteomes" id="UP000036334"/>
    </source>
</evidence>
<dbReference type="FunFam" id="3.40.50.300:FF:000299">
    <property type="entry name" value="ABC transporter ATP-binding protein/permease"/>
    <property type="match status" value="2"/>
</dbReference>
<evidence type="ECO:0000259" key="12">
    <source>
        <dbReference type="PROSITE" id="PS50893"/>
    </source>
</evidence>
<feature type="domain" description="ABC transmembrane type-1" evidence="13">
    <location>
        <begin position="635"/>
        <end position="916"/>
    </location>
</feature>
<gene>
    <name evidence="14" type="ORF">ABH38_14655</name>
</gene>
<feature type="compositionally biased region" description="Low complexity" evidence="10">
    <location>
        <begin position="591"/>
        <end position="600"/>
    </location>
</feature>
<dbReference type="GO" id="GO:0005524">
    <property type="term" value="F:ATP binding"/>
    <property type="evidence" value="ECO:0007669"/>
    <property type="project" value="UniProtKB-KW"/>
</dbReference>
<evidence type="ECO:0000256" key="7">
    <source>
        <dbReference type="ARBA" id="ARBA00022989"/>
    </source>
</evidence>
<keyword evidence="5" id="KW-0547">Nucleotide-binding</keyword>
<evidence type="ECO:0000256" key="6">
    <source>
        <dbReference type="ARBA" id="ARBA00022840"/>
    </source>
</evidence>
<dbReference type="InterPro" id="IPR027417">
    <property type="entry name" value="P-loop_NTPase"/>
</dbReference>
<dbReference type="CDD" id="cd18546">
    <property type="entry name" value="ABC_6TM_Rv0194_D2_like"/>
    <property type="match status" value="1"/>
</dbReference>
<name>A0A0I9Y7Y2_9MYCO</name>
<dbReference type="InterPro" id="IPR003593">
    <property type="entry name" value="AAA+_ATPase"/>
</dbReference>
<evidence type="ECO:0000256" key="11">
    <source>
        <dbReference type="SAM" id="Phobius"/>
    </source>
</evidence>
<feature type="transmembrane region" description="Helical" evidence="11">
    <location>
        <begin position="749"/>
        <end position="767"/>
    </location>
</feature>
<evidence type="ECO:0000256" key="3">
    <source>
        <dbReference type="ARBA" id="ARBA00022475"/>
    </source>
</evidence>
<dbReference type="Gene3D" id="1.20.1560.10">
    <property type="entry name" value="ABC transporter type 1, transmembrane domain"/>
    <property type="match status" value="2"/>
</dbReference>
<dbReference type="EMBL" id="LDPR01000012">
    <property type="protein sequence ID" value="KLO35812.1"/>
    <property type="molecule type" value="Genomic_DNA"/>
</dbReference>
<evidence type="ECO:0000256" key="4">
    <source>
        <dbReference type="ARBA" id="ARBA00022692"/>
    </source>
</evidence>
<dbReference type="SUPFAM" id="SSF90123">
    <property type="entry name" value="ABC transporter transmembrane region"/>
    <property type="match status" value="2"/>
</dbReference>
<dbReference type="Pfam" id="PF00664">
    <property type="entry name" value="ABC_membrane"/>
    <property type="match status" value="2"/>
</dbReference>
<evidence type="ECO:0008006" key="16">
    <source>
        <dbReference type="Google" id="ProtNLM"/>
    </source>
</evidence>
<dbReference type="InterPro" id="IPR039421">
    <property type="entry name" value="Type_1_exporter"/>
</dbReference>
<feature type="transmembrane region" description="Helical" evidence="11">
    <location>
        <begin position="854"/>
        <end position="875"/>
    </location>
</feature>
<evidence type="ECO:0000313" key="14">
    <source>
        <dbReference type="EMBL" id="KLO35812.1"/>
    </source>
</evidence>
<dbReference type="RefSeq" id="WP_047315481.1">
    <property type="nucleotide sequence ID" value="NZ_LDPQ01000013.1"/>
</dbReference>
<comment type="subcellular location">
    <subcellularLocation>
        <location evidence="1">Cell membrane</location>
        <topology evidence="1">Multi-pass membrane protein</topology>
    </subcellularLocation>
</comment>
<feature type="transmembrane region" description="Helical" evidence="11">
    <location>
        <begin position="135"/>
        <end position="156"/>
    </location>
</feature>
<feature type="transmembrane region" description="Helical" evidence="11">
    <location>
        <begin position="773"/>
        <end position="791"/>
    </location>
</feature>
<keyword evidence="2" id="KW-0813">Transport</keyword>
<protein>
    <recommendedName>
        <fullName evidence="16">ABC transporter</fullName>
    </recommendedName>
</protein>
<keyword evidence="6" id="KW-0067">ATP-binding</keyword>
<evidence type="ECO:0000256" key="10">
    <source>
        <dbReference type="SAM" id="MobiDB-lite"/>
    </source>
</evidence>
<feature type="transmembrane region" description="Helical" evidence="11">
    <location>
        <begin position="881"/>
        <end position="901"/>
    </location>
</feature>
<sequence length="1197" mass="128596">MLDTTPKTPWWRRLLGYIRNYRRDLLVGFAAAVAATVITALVPLVFKVIIDDAITAHRESLHPWIAVLVAAAIAAYGLNYVRRYYAGRIAHHVQYELRRDVFAALLRLDGAQQDRLSKGQVIGRITSDLQLVQNLLYLLPVVFGEALLFLLAIVVMVALSPPLTLIAILVVPPLWFIAHRSRQRLQPTTAQAQEQTAAVVGVVDAAVSGLQVVKGFGQEHQEMAKLSVAARRLYRAQLRVVALQARYEPGLRNVPLLGQVALIALGGWLAANGQITIGTFLAFSTYLAELSKPVSNMAAALTTGQRAGAGAERVFELIDSRPTLVDGTEQLPPNAPPTIEFDHVTFAYDPDQPVVRDLTMRVRPGETLALVGAAGSGKSTVAQLAARYYDVTDGAVRIGGRDVRDLTLESLRAAIGLVPEDAFLFTGTVRTNIAYGRPEASHEEVVAAARAAGADRFIAALPDGYDTLIGASGLTLSGGQRQRIALARALLPQPLLLLLDDPTSAVDAATESEIQAALGEIIADHTTLLIVRRRSTLALADRIAVLDDGNLVDIGTHAELQARCRHYRLLLTPEDVPDAGARGDARSADESPPLSASAQSAPPPMAVEPALFDTDETIGAEVRRLLRGSLGPLSLSLLMVGLDAGAALLLPLLIRHGLDAGVRPHVLSVLWLATLAGAVVVAVQWTTQWAAELLTGRTGERLLYALRSLIFAHALRFGLDAFEHDGGSRIITAITTDVDAVVSFLEHSLVTASISVVTFVGILATLFAIDATLALPVFAALPLLIAVTWAFRRTSKRIYGQAREHYATVIADLREHVAGLRIVQGFRTEDRSAAVFARSSDAYRQARVKLQRLFALYFPFVQVVASLAEALVLAIGGHRVASGTLSIGELIAFLLFIELLFAPVDQLSQVFDTYQQAEVSSRRIRGLLRTPSGTPPAATPLPVGSLRGDVVFDDVHFRYGSRPTEALGGIELQIPAGQTVVFVGATGAGKSTLIKLAARFYDPTSGAVRMDGHDLRGLDLDGYRRRLGIVTQEPYLFAGTVRDAIAYGWMDATDGQVEQAAQAVGAHNMVAALDGGYQHVLTAGGRNLSVGQRQLIALARAQHVDPDILLLDEATSALDLATETLVHRATFGLARHRTTLIVAHRLTTALHADRVVVLDNGRIVEDGSHPDLLAAGGRYAQLWAAYTGSKHRAGSHL</sequence>
<feature type="transmembrane region" description="Helical" evidence="11">
    <location>
        <begin position="666"/>
        <end position="687"/>
    </location>
</feature>
<organism evidence="14 15">
    <name type="scientific">Mycobacterium haemophilum</name>
    <dbReference type="NCBI Taxonomy" id="29311"/>
    <lineage>
        <taxon>Bacteria</taxon>
        <taxon>Bacillati</taxon>
        <taxon>Actinomycetota</taxon>
        <taxon>Actinomycetes</taxon>
        <taxon>Mycobacteriales</taxon>
        <taxon>Mycobacteriaceae</taxon>
        <taxon>Mycobacterium</taxon>
    </lineage>
</organism>
<evidence type="ECO:0000256" key="5">
    <source>
        <dbReference type="ARBA" id="ARBA00022741"/>
    </source>
</evidence>
<evidence type="ECO:0000256" key="1">
    <source>
        <dbReference type="ARBA" id="ARBA00004651"/>
    </source>
</evidence>
<dbReference type="PANTHER" id="PTHR43394">
    <property type="entry name" value="ATP-DEPENDENT PERMEASE MDL1, MITOCHONDRIAL"/>
    <property type="match status" value="1"/>
</dbReference>
<feature type="domain" description="ABC transporter" evidence="12">
    <location>
        <begin position="339"/>
        <end position="573"/>
    </location>
</feature>
<feature type="domain" description="ABC transporter" evidence="12">
    <location>
        <begin position="950"/>
        <end position="1185"/>
    </location>
</feature>
<dbReference type="SMART" id="SM00382">
    <property type="entry name" value="AAA"/>
    <property type="match status" value="2"/>
</dbReference>
<evidence type="ECO:0000256" key="2">
    <source>
        <dbReference type="ARBA" id="ARBA00022448"/>
    </source>
</evidence>
<dbReference type="GO" id="GO:0015421">
    <property type="term" value="F:ABC-type oligopeptide transporter activity"/>
    <property type="evidence" value="ECO:0007669"/>
    <property type="project" value="TreeGrafter"/>
</dbReference>
<dbReference type="GO" id="GO:0016887">
    <property type="term" value="F:ATP hydrolysis activity"/>
    <property type="evidence" value="ECO:0007669"/>
    <property type="project" value="InterPro"/>
</dbReference>
<comment type="similarity">
    <text evidence="9">Belongs to the ABC transporter superfamily. Lipid exporter (TC 3.A.1.106) family.</text>
</comment>
<dbReference type="InterPro" id="IPR003439">
    <property type="entry name" value="ABC_transporter-like_ATP-bd"/>
</dbReference>
<dbReference type="PATRIC" id="fig|29311.18.peg.1111"/>
<keyword evidence="7 11" id="KW-1133">Transmembrane helix</keyword>
<dbReference type="PANTHER" id="PTHR43394:SF1">
    <property type="entry name" value="ATP-BINDING CASSETTE SUB-FAMILY B MEMBER 10, MITOCHONDRIAL"/>
    <property type="match status" value="1"/>
</dbReference>
<dbReference type="STRING" id="1202450.B586_15320"/>
<dbReference type="InterPro" id="IPR017871">
    <property type="entry name" value="ABC_transporter-like_CS"/>
</dbReference>
<dbReference type="GO" id="GO:0005886">
    <property type="term" value="C:plasma membrane"/>
    <property type="evidence" value="ECO:0007669"/>
    <property type="project" value="UniProtKB-SubCell"/>
</dbReference>
<feature type="transmembrane region" description="Helical" evidence="11">
    <location>
        <begin position="61"/>
        <end position="81"/>
    </location>
</feature>
<comment type="caution">
    <text evidence="14">The sequence shown here is derived from an EMBL/GenBank/DDBJ whole genome shotgun (WGS) entry which is preliminary data.</text>
</comment>
<keyword evidence="4 11" id="KW-0812">Transmembrane</keyword>
<dbReference type="PROSITE" id="PS00211">
    <property type="entry name" value="ABC_TRANSPORTER_1"/>
    <property type="match status" value="1"/>
</dbReference>
<keyword evidence="15" id="KW-1185">Reference proteome</keyword>
<dbReference type="Pfam" id="PF00005">
    <property type="entry name" value="ABC_tran"/>
    <property type="match status" value="2"/>
</dbReference>
<evidence type="ECO:0000256" key="9">
    <source>
        <dbReference type="ARBA" id="ARBA00061644"/>
    </source>
</evidence>
<dbReference type="CDD" id="cd18543">
    <property type="entry name" value="ABC_6TM_Rv0194_D1_like"/>
    <property type="match status" value="1"/>
</dbReference>
<keyword evidence="3" id="KW-1003">Cell membrane</keyword>
<reference evidence="14 15" key="1">
    <citation type="submission" date="2015-05" db="EMBL/GenBank/DDBJ databases">
        <title>Genome sequence of Mycobacterium haemophilum.</title>
        <authorList>
            <person name="Greninger A.L."/>
            <person name="Cunningham G."/>
            <person name="Miller S."/>
        </authorList>
    </citation>
    <scope>NUCLEOTIDE SEQUENCE [LARGE SCALE GENOMIC DNA]</scope>
    <source>
        <strain evidence="15">UC1</strain>
    </source>
</reference>
<evidence type="ECO:0000259" key="13">
    <source>
        <dbReference type="PROSITE" id="PS50929"/>
    </source>
</evidence>
<dbReference type="PROSITE" id="PS50893">
    <property type="entry name" value="ABC_TRANSPORTER_2"/>
    <property type="match status" value="2"/>
</dbReference>
<dbReference type="InterPro" id="IPR036640">
    <property type="entry name" value="ABC1_TM_sf"/>
</dbReference>
<proteinExistence type="inferred from homology"/>
<dbReference type="Proteomes" id="UP000036334">
    <property type="component" value="Unassembled WGS sequence"/>
</dbReference>
<feature type="domain" description="ABC transmembrane type-1" evidence="13">
    <location>
        <begin position="26"/>
        <end position="306"/>
    </location>
</feature>
<dbReference type="AlphaFoldDB" id="A0A0I9Y7Y2"/>
<feature type="region of interest" description="Disordered" evidence="10">
    <location>
        <begin position="579"/>
        <end position="606"/>
    </location>
</feature>
<dbReference type="SUPFAM" id="SSF52540">
    <property type="entry name" value="P-loop containing nucleoside triphosphate hydrolases"/>
    <property type="match status" value="2"/>
</dbReference>
<accession>A0A0I9Y7Y2</accession>